<feature type="compositionally biased region" description="Basic and acidic residues" evidence="1">
    <location>
        <begin position="1"/>
        <end position="10"/>
    </location>
</feature>
<keyword evidence="3" id="KW-1185">Reference proteome</keyword>
<proteinExistence type="predicted"/>
<dbReference type="RefSeq" id="WP_075763803.1">
    <property type="nucleotide sequence ID" value="NZ_CP016076.1"/>
</dbReference>
<feature type="region of interest" description="Disordered" evidence="1">
    <location>
        <begin position="1"/>
        <end position="32"/>
    </location>
</feature>
<reference evidence="3" key="1">
    <citation type="submission" date="2016-06" db="EMBL/GenBank/DDBJ databases">
        <title>Complete genome sequence of Actinoalloteichus fjordicus DSM 46855 (=ADI127-17), type strain of the new species Actinoalloteichus fjordicus.</title>
        <authorList>
            <person name="Ruckert C."/>
            <person name="Nouioui I."/>
            <person name="Willmese J."/>
            <person name="van Wezel G."/>
            <person name="Klenk H.-P."/>
            <person name="Kalinowski J."/>
            <person name="Zotchev S.B."/>
        </authorList>
    </citation>
    <scope>NUCLEOTIDE SEQUENCE [LARGE SCALE GENOMIC DNA]</scope>
    <source>
        <strain evidence="3">ADI127-7</strain>
    </source>
</reference>
<evidence type="ECO:0000313" key="3">
    <source>
        <dbReference type="Proteomes" id="UP000185511"/>
    </source>
</evidence>
<evidence type="ECO:0000256" key="1">
    <source>
        <dbReference type="SAM" id="MobiDB-lite"/>
    </source>
</evidence>
<dbReference type="AlphaFoldDB" id="A0AAC9LA14"/>
<name>A0AAC9LA14_9PSEU</name>
<feature type="region of interest" description="Disordered" evidence="1">
    <location>
        <begin position="193"/>
        <end position="240"/>
    </location>
</feature>
<sequence>MSEPPGDRDGSGTAGAQHRDGTDPVLDSGSRSLSTGADVAVAAEPVLVDQIAVPSAGLFLQQHKVFVDEGETLPVDGDRAVALCGAWVLIGPPPAEVEPGVPGTHVEDCPGCRAIHLGEADIPAPDDAIRWFVRRVGTLPVHVIVGDGITATQLIARCGRAFRLGEPLERLAGGDGVPCTACLLASLPDPPVAPSGPSRVAPPSLIVSSPAVAEPSTTVRPTPAHAVERTPRSDTVTQRV</sequence>
<organism evidence="2 3">
    <name type="scientific">Actinoalloteichus fjordicus</name>
    <dbReference type="NCBI Taxonomy" id="1612552"/>
    <lineage>
        <taxon>Bacteria</taxon>
        <taxon>Bacillati</taxon>
        <taxon>Actinomycetota</taxon>
        <taxon>Actinomycetes</taxon>
        <taxon>Pseudonocardiales</taxon>
        <taxon>Pseudonocardiaceae</taxon>
        <taxon>Actinoalloteichus</taxon>
    </lineage>
</organism>
<gene>
    <name evidence="2" type="ORF">UA74_03505</name>
</gene>
<evidence type="ECO:0000313" key="2">
    <source>
        <dbReference type="EMBL" id="APU12782.1"/>
    </source>
</evidence>
<dbReference type="EMBL" id="CP016076">
    <property type="protein sequence ID" value="APU12782.1"/>
    <property type="molecule type" value="Genomic_DNA"/>
</dbReference>
<protein>
    <submittedName>
        <fullName evidence="2">Uncharacterized protein</fullName>
    </submittedName>
</protein>
<accession>A0AAC9LA14</accession>
<dbReference type="Proteomes" id="UP000185511">
    <property type="component" value="Chromosome"/>
</dbReference>
<dbReference type="KEGG" id="acad:UA74_03505"/>